<feature type="transmembrane region" description="Helical" evidence="1">
    <location>
        <begin position="36"/>
        <end position="61"/>
    </location>
</feature>
<keyword evidence="1" id="KW-0812">Transmembrane</keyword>
<gene>
    <name evidence="2" type="ORF">QO010_003387</name>
</gene>
<accession>A0ABU0IWQ4</accession>
<proteinExistence type="predicted"/>
<comment type="caution">
    <text evidence="2">The sequence shown here is derived from an EMBL/GenBank/DDBJ whole genome shotgun (WGS) entry which is preliminary data.</text>
</comment>
<name>A0ABU0IWQ4_9CAUL</name>
<reference evidence="2 3" key="1">
    <citation type="submission" date="2023-07" db="EMBL/GenBank/DDBJ databases">
        <title>Genomic Encyclopedia of Type Strains, Phase IV (KMG-IV): sequencing the most valuable type-strain genomes for metagenomic binning, comparative biology and taxonomic classification.</title>
        <authorList>
            <person name="Goeker M."/>
        </authorList>
    </citation>
    <scope>NUCLEOTIDE SEQUENCE [LARGE SCALE GENOMIC DNA]</scope>
    <source>
        <strain evidence="2 3">DSM 18695</strain>
    </source>
</reference>
<feature type="transmembrane region" description="Helical" evidence="1">
    <location>
        <begin position="87"/>
        <end position="106"/>
    </location>
</feature>
<evidence type="ECO:0000313" key="2">
    <source>
        <dbReference type="EMBL" id="MDQ0465598.1"/>
    </source>
</evidence>
<evidence type="ECO:0000256" key="1">
    <source>
        <dbReference type="SAM" id="Phobius"/>
    </source>
</evidence>
<sequence length="141" mass="15234">MPHQEKSAWLALAAMLAAYVPFFAYAAVSPPGPPPYLRVLAALAAVSVLRLLILGVGHLVFRAQSPQDARAPADERDRAIARRAASIAYYLLMAAALGIGCFMPFYTGGWDIVRATLLAVVAVEIARCVLIVVDYRRGWHG</sequence>
<feature type="transmembrane region" description="Helical" evidence="1">
    <location>
        <begin position="112"/>
        <end position="133"/>
    </location>
</feature>
<dbReference type="RefSeq" id="WP_307351056.1">
    <property type="nucleotide sequence ID" value="NZ_JAUSVS010000007.1"/>
</dbReference>
<organism evidence="2 3">
    <name type="scientific">Caulobacter ginsengisoli</name>
    <dbReference type="NCBI Taxonomy" id="400775"/>
    <lineage>
        <taxon>Bacteria</taxon>
        <taxon>Pseudomonadati</taxon>
        <taxon>Pseudomonadota</taxon>
        <taxon>Alphaproteobacteria</taxon>
        <taxon>Caulobacterales</taxon>
        <taxon>Caulobacteraceae</taxon>
        <taxon>Caulobacter</taxon>
    </lineage>
</organism>
<dbReference type="EMBL" id="JAUSVS010000007">
    <property type="protein sequence ID" value="MDQ0465598.1"/>
    <property type="molecule type" value="Genomic_DNA"/>
</dbReference>
<dbReference type="Proteomes" id="UP001228905">
    <property type="component" value="Unassembled WGS sequence"/>
</dbReference>
<keyword evidence="1" id="KW-1133">Transmembrane helix</keyword>
<protein>
    <submittedName>
        <fullName evidence="2">Nitroreductase</fullName>
    </submittedName>
</protein>
<keyword evidence="3" id="KW-1185">Reference proteome</keyword>
<keyword evidence="1" id="KW-0472">Membrane</keyword>
<evidence type="ECO:0000313" key="3">
    <source>
        <dbReference type="Proteomes" id="UP001228905"/>
    </source>
</evidence>